<gene>
    <name evidence="1" type="ORF">Nepgr_009540</name>
</gene>
<evidence type="ECO:0000313" key="2">
    <source>
        <dbReference type="Proteomes" id="UP001279734"/>
    </source>
</evidence>
<name>A0AAD3SAS3_NEPGR</name>
<dbReference type="EMBL" id="BSYO01000007">
    <property type="protein sequence ID" value="GMH07700.1"/>
    <property type="molecule type" value="Genomic_DNA"/>
</dbReference>
<reference evidence="1" key="1">
    <citation type="submission" date="2023-05" db="EMBL/GenBank/DDBJ databases">
        <title>Nepenthes gracilis genome sequencing.</title>
        <authorList>
            <person name="Fukushima K."/>
        </authorList>
    </citation>
    <scope>NUCLEOTIDE SEQUENCE</scope>
    <source>
        <strain evidence="1">SING2019-196</strain>
    </source>
</reference>
<organism evidence="1 2">
    <name type="scientific">Nepenthes gracilis</name>
    <name type="common">Slender pitcher plant</name>
    <dbReference type="NCBI Taxonomy" id="150966"/>
    <lineage>
        <taxon>Eukaryota</taxon>
        <taxon>Viridiplantae</taxon>
        <taxon>Streptophyta</taxon>
        <taxon>Embryophyta</taxon>
        <taxon>Tracheophyta</taxon>
        <taxon>Spermatophyta</taxon>
        <taxon>Magnoliopsida</taxon>
        <taxon>eudicotyledons</taxon>
        <taxon>Gunneridae</taxon>
        <taxon>Pentapetalae</taxon>
        <taxon>Caryophyllales</taxon>
        <taxon>Nepenthaceae</taxon>
        <taxon>Nepenthes</taxon>
    </lineage>
</organism>
<evidence type="ECO:0000313" key="1">
    <source>
        <dbReference type="EMBL" id="GMH07700.1"/>
    </source>
</evidence>
<protein>
    <submittedName>
        <fullName evidence="1">Uncharacterized protein</fullName>
    </submittedName>
</protein>
<dbReference type="AlphaFoldDB" id="A0AAD3SAS3"/>
<dbReference type="Proteomes" id="UP001279734">
    <property type="component" value="Unassembled WGS sequence"/>
</dbReference>
<proteinExistence type="predicted"/>
<accession>A0AAD3SAS3</accession>
<sequence>MFRCLGCTTLPDIGIGDPTDLGWMISQKLTKISRESSSLKMVVITGPSQLEGLLPPPLPPFPVVPPALLPALPPTLLP</sequence>
<comment type="caution">
    <text evidence="1">The sequence shown here is derived from an EMBL/GenBank/DDBJ whole genome shotgun (WGS) entry which is preliminary data.</text>
</comment>
<keyword evidence="2" id="KW-1185">Reference proteome</keyword>